<protein>
    <recommendedName>
        <fullName evidence="3">DUF3617 domain-containing protein</fullName>
    </recommendedName>
</protein>
<dbReference type="EMBL" id="QFPJ01000070">
    <property type="protein sequence ID" value="PZQ20284.1"/>
    <property type="molecule type" value="Genomic_DNA"/>
</dbReference>
<name>A0A2W5KWF1_SPHMC</name>
<gene>
    <name evidence="1" type="ORF">DI569_16050</name>
</gene>
<proteinExistence type="predicted"/>
<organism evidence="1 2">
    <name type="scientific">Sphingopyxis macrogoltabida</name>
    <name type="common">Sphingomonas macrogoltabidus</name>
    <dbReference type="NCBI Taxonomy" id="33050"/>
    <lineage>
        <taxon>Bacteria</taxon>
        <taxon>Pseudomonadati</taxon>
        <taxon>Pseudomonadota</taxon>
        <taxon>Alphaproteobacteria</taxon>
        <taxon>Sphingomonadales</taxon>
        <taxon>Sphingomonadaceae</taxon>
        <taxon>Sphingopyxis</taxon>
    </lineage>
</organism>
<comment type="caution">
    <text evidence="1">The sequence shown here is derived from an EMBL/GenBank/DDBJ whole genome shotgun (WGS) entry which is preliminary data.</text>
</comment>
<dbReference type="Pfam" id="PF12276">
    <property type="entry name" value="DUF3617"/>
    <property type="match status" value="1"/>
</dbReference>
<evidence type="ECO:0000313" key="2">
    <source>
        <dbReference type="Proteomes" id="UP000248597"/>
    </source>
</evidence>
<reference evidence="1 2" key="1">
    <citation type="submission" date="2017-08" db="EMBL/GenBank/DDBJ databases">
        <title>Infants hospitalized years apart are colonized by the same room-sourced microbial strains.</title>
        <authorList>
            <person name="Brooks B."/>
            <person name="Olm M.R."/>
            <person name="Firek B.A."/>
            <person name="Baker R."/>
            <person name="Thomas B.C."/>
            <person name="Morowitz M.J."/>
            <person name="Banfield J.F."/>
        </authorList>
    </citation>
    <scope>NUCLEOTIDE SEQUENCE [LARGE SCALE GENOMIC DNA]</scope>
    <source>
        <strain evidence="1">S2_005_003_R2_47</strain>
    </source>
</reference>
<dbReference type="AlphaFoldDB" id="A0A2W5KWF1"/>
<evidence type="ECO:0008006" key="3">
    <source>
        <dbReference type="Google" id="ProtNLM"/>
    </source>
</evidence>
<accession>A0A2W5KWF1</accession>
<dbReference type="InterPro" id="IPR022061">
    <property type="entry name" value="DUF3617"/>
</dbReference>
<evidence type="ECO:0000313" key="1">
    <source>
        <dbReference type="EMBL" id="PZQ20284.1"/>
    </source>
</evidence>
<sequence length="139" mass="15370">MEPGIWTSKREVVKILFPEEIAPEYEKQFKALLETDPDPEDCIAPEVAAKPDVKLFDPGHESGCTIGSFKMNGGRISGYLNCKIAGDPNGNLQATIRGTYTRTSMEFDNVVTMQTSQGMVRFRSHETQKWLRGPACSAG</sequence>
<dbReference type="Proteomes" id="UP000248597">
    <property type="component" value="Unassembled WGS sequence"/>
</dbReference>